<sequence length="163" mass="18339">MSAHNKAQLTHAMINCTLKDSNYDSHLSKMLKFAILALNASSVQERYLNALTTKMIPYSHIMFQHFSVPESHTTFTLTKMNTCMSSPIGLPLFSNQHSFQLTQDHKGLFKACNGDECKGIWIEEQSKDTNSKKGTKQAKEMKKGEHEAGQEHSACHRVAHLTT</sequence>
<dbReference type="AlphaFoldDB" id="M1DUY4"/>
<dbReference type="EnsemblPlants" id="PGSC0003DMT400094817">
    <property type="protein sequence ID" value="PGSC0003DMT400094817"/>
    <property type="gene ID" value="PGSC0003DMG400044388"/>
</dbReference>
<organism evidence="2 3">
    <name type="scientific">Solanum tuberosum</name>
    <name type="common">Potato</name>
    <dbReference type="NCBI Taxonomy" id="4113"/>
    <lineage>
        <taxon>Eukaryota</taxon>
        <taxon>Viridiplantae</taxon>
        <taxon>Streptophyta</taxon>
        <taxon>Embryophyta</taxon>
        <taxon>Tracheophyta</taxon>
        <taxon>Spermatophyta</taxon>
        <taxon>Magnoliopsida</taxon>
        <taxon>eudicotyledons</taxon>
        <taxon>Gunneridae</taxon>
        <taxon>Pentapetalae</taxon>
        <taxon>asterids</taxon>
        <taxon>lamiids</taxon>
        <taxon>Solanales</taxon>
        <taxon>Solanaceae</taxon>
        <taxon>Solanoideae</taxon>
        <taxon>Solaneae</taxon>
        <taxon>Solanum</taxon>
    </lineage>
</organism>
<evidence type="ECO:0000256" key="1">
    <source>
        <dbReference type="SAM" id="MobiDB-lite"/>
    </source>
</evidence>
<reference evidence="2" key="2">
    <citation type="submission" date="2015-06" db="UniProtKB">
        <authorList>
            <consortium name="EnsemblPlants"/>
        </authorList>
    </citation>
    <scope>IDENTIFICATION</scope>
    <source>
        <strain evidence="2">DM1-3 516 R44</strain>
    </source>
</reference>
<dbReference type="InParanoid" id="M1DUY4"/>
<protein>
    <submittedName>
        <fullName evidence="2">Uncharacterized protein</fullName>
    </submittedName>
</protein>
<proteinExistence type="predicted"/>
<dbReference type="Gramene" id="PGSC0003DMT400094817">
    <property type="protein sequence ID" value="PGSC0003DMT400094817"/>
    <property type="gene ID" value="PGSC0003DMG400044388"/>
</dbReference>
<evidence type="ECO:0000313" key="2">
    <source>
        <dbReference type="EnsemblPlants" id="PGSC0003DMT400094817"/>
    </source>
</evidence>
<dbReference type="PaxDb" id="4113-PGSC0003DMT400094817"/>
<feature type="compositionally biased region" description="Basic and acidic residues" evidence="1">
    <location>
        <begin position="128"/>
        <end position="154"/>
    </location>
</feature>
<dbReference type="HOGENOM" id="CLU_1629950_0_0_1"/>
<reference evidence="3" key="1">
    <citation type="journal article" date="2011" name="Nature">
        <title>Genome sequence and analysis of the tuber crop potato.</title>
        <authorList>
            <consortium name="The Potato Genome Sequencing Consortium"/>
        </authorList>
    </citation>
    <scope>NUCLEOTIDE SEQUENCE [LARGE SCALE GENOMIC DNA]</scope>
    <source>
        <strain evidence="3">cv. DM1-3 516 R44</strain>
    </source>
</reference>
<dbReference type="Proteomes" id="UP000011115">
    <property type="component" value="Unassembled WGS sequence"/>
</dbReference>
<accession>M1DUY4</accession>
<keyword evidence="3" id="KW-1185">Reference proteome</keyword>
<feature type="region of interest" description="Disordered" evidence="1">
    <location>
        <begin position="128"/>
        <end position="163"/>
    </location>
</feature>
<name>M1DUY4_SOLTU</name>
<evidence type="ECO:0000313" key="3">
    <source>
        <dbReference type="Proteomes" id="UP000011115"/>
    </source>
</evidence>